<proteinExistence type="inferred from homology"/>
<feature type="domain" description="TonB-dependent receptor-like beta-barrel" evidence="16">
    <location>
        <begin position="302"/>
        <end position="747"/>
    </location>
</feature>
<keyword evidence="4 14" id="KW-1134">Transmembrane beta strand</keyword>
<evidence type="ECO:0000256" key="8">
    <source>
        <dbReference type="ARBA" id="ARBA00023004"/>
    </source>
</evidence>
<evidence type="ECO:0000259" key="16">
    <source>
        <dbReference type="Pfam" id="PF00593"/>
    </source>
</evidence>
<accession>A0A892I7F2</accession>
<dbReference type="Gene3D" id="2.40.170.20">
    <property type="entry name" value="TonB-dependent receptor, beta-barrel domain"/>
    <property type="match status" value="1"/>
</dbReference>
<name>A0A892I7F2_9BURK</name>
<dbReference type="GeneID" id="93130696"/>
<comment type="subcellular location">
    <subcellularLocation>
        <location evidence="1 14">Cell outer membrane</location>
        <topology evidence="1 14">Multi-pass membrane protein</topology>
    </subcellularLocation>
</comment>
<dbReference type="GO" id="GO:0015344">
    <property type="term" value="F:siderophore uptake transmembrane transporter activity"/>
    <property type="evidence" value="ECO:0007669"/>
    <property type="project" value="TreeGrafter"/>
</dbReference>
<keyword evidence="12 18" id="KW-0675">Receptor</keyword>
<dbReference type="RefSeq" id="WP_105773912.1">
    <property type="nucleotide sequence ID" value="NZ_CABVPR010000059.1"/>
</dbReference>
<organism evidence="18 19">
    <name type="scientific">Burkholderia dolosa</name>
    <dbReference type="NCBI Taxonomy" id="152500"/>
    <lineage>
        <taxon>Bacteria</taxon>
        <taxon>Pseudomonadati</taxon>
        <taxon>Pseudomonadota</taxon>
        <taxon>Betaproteobacteria</taxon>
        <taxon>Burkholderiales</taxon>
        <taxon>Burkholderiaceae</taxon>
        <taxon>Burkholderia</taxon>
        <taxon>Burkholderia cepacia complex</taxon>
    </lineage>
</organism>
<dbReference type="GO" id="GO:0015891">
    <property type="term" value="P:siderophore transport"/>
    <property type="evidence" value="ECO:0007669"/>
    <property type="project" value="InterPro"/>
</dbReference>
<dbReference type="InterPro" id="IPR010105">
    <property type="entry name" value="TonB_sidphr_rcpt"/>
</dbReference>
<keyword evidence="5" id="KW-0410">Iron transport</keyword>
<evidence type="ECO:0000256" key="2">
    <source>
        <dbReference type="ARBA" id="ARBA00009810"/>
    </source>
</evidence>
<evidence type="ECO:0000313" key="18">
    <source>
        <dbReference type="EMBL" id="QRO81213.1"/>
    </source>
</evidence>
<evidence type="ECO:0000256" key="12">
    <source>
        <dbReference type="ARBA" id="ARBA00023170"/>
    </source>
</evidence>
<evidence type="ECO:0000256" key="7">
    <source>
        <dbReference type="ARBA" id="ARBA00022729"/>
    </source>
</evidence>
<dbReference type="EMBL" id="CP069484">
    <property type="protein sequence ID" value="QRO81213.1"/>
    <property type="molecule type" value="Genomic_DNA"/>
</dbReference>
<gene>
    <name evidence="18" type="ORF">I6K02_25955</name>
</gene>
<dbReference type="AlphaFoldDB" id="A0A892I7F2"/>
<keyword evidence="19" id="KW-1185">Reference proteome</keyword>
<dbReference type="InterPro" id="IPR036942">
    <property type="entry name" value="Beta-barrel_TonB_sf"/>
</dbReference>
<evidence type="ECO:0000256" key="15">
    <source>
        <dbReference type="RuleBase" id="RU003357"/>
    </source>
</evidence>
<evidence type="ECO:0000256" key="3">
    <source>
        <dbReference type="ARBA" id="ARBA00022448"/>
    </source>
</evidence>
<evidence type="ECO:0000256" key="9">
    <source>
        <dbReference type="ARBA" id="ARBA00023065"/>
    </source>
</evidence>
<evidence type="ECO:0000256" key="13">
    <source>
        <dbReference type="ARBA" id="ARBA00023237"/>
    </source>
</evidence>
<keyword evidence="7" id="KW-0732">Signal</keyword>
<evidence type="ECO:0000256" key="14">
    <source>
        <dbReference type="PROSITE-ProRule" id="PRU01360"/>
    </source>
</evidence>
<evidence type="ECO:0000256" key="10">
    <source>
        <dbReference type="ARBA" id="ARBA00023077"/>
    </source>
</evidence>
<dbReference type="InterPro" id="IPR037066">
    <property type="entry name" value="Plug_dom_sf"/>
</dbReference>
<evidence type="ECO:0000256" key="4">
    <source>
        <dbReference type="ARBA" id="ARBA00022452"/>
    </source>
</evidence>
<dbReference type="GO" id="GO:0038023">
    <property type="term" value="F:signaling receptor activity"/>
    <property type="evidence" value="ECO:0007669"/>
    <property type="project" value="InterPro"/>
</dbReference>
<protein>
    <submittedName>
        <fullName evidence="18">TonB-dependent siderophore receptor</fullName>
    </submittedName>
</protein>
<keyword evidence="3 14" id="KW-0813">Transport</keyword>
<evidence type="ECO:0000259" key="17">
    <source>
        <dbReference type="Pfam" id="PF07715"/>
    </source>
</evidence>
<comment type="similarity">
    <text evidence="2 14 15">Belongs to the TonB-dependent receptor family.</text>
</comment>
<dbReference type="InterPro" id="IPR000531">
    <property type="entry name" value="Beta-barrel_TonB"/>
</dbReference>
<evidence type="ECO:0000256" key="1">
    <source>
        <dbReference type="ARBA" id="ARBA00004571"/>
    </source>
</evidence>
<dbReference type="CDD" id="cd01347">
    <property type="entry name" value="ligand_gated_channel"/>
    <property type="match status" value="1"/>
</dbReference>
<dbReference type="PANTHER" id="PTHR32552">
    <property type="entry name" value="FERRICHROME IRON RECEPTOR-RELATED"/>
    <property type="match status" value="1"/>
</dbReference>
<dbReference type="PANTHER" id="PTHR32552:SF68">
    <property type="entry name" value="FERRICHROME OUTER MEMBRANE TRANSPORTER_PHAGE RECEPTOR"/>
    <property type="match status" value="1"/>
</dbReference>
<evidence type="ECO:0000313" key="19">
    <source>
        <dbReference type="Proteomes" id="UP000625568"/>
    </source>
</evidence>
<reference evidence="18 19" key="1">
    <citation type="submission" date="2021-02" db="EMBL/GenBank/DDBJ databases">
        <title>FDA dAtabase for Regulatory Grade micrObial Sequences (FDA-ARGOS): Supporting development and validation of Infectious Disease Dx tests.</title>
        <authorList>
            <person name="Minogue T."/>
            <person name="Wolcott M."/>
            <person name="Wasieloski L."/>
            <person name="Aguilar W."/>
            <person name="Moore D."/>
            <person name="Jaissle J."/>
            <person name="Tallon L."/>
            <person name="Sadzewicz L."/>
            <person name="Zhao X."/>
            <person name="Boylan J."/>
            <person name="Ott S."/>
            <person name="Bowen H."/>
            <person name="Vavikolanu K."/>
            <person name="Mehta A."/>
            <person name="Aluvathingal J."/>
            <person name="Nadendla S."/>
            <person name="Yan Y."/>
            <person name="Sichtig H."/>
        </authorList>
    </citation>
    <scope>NUCLEOTIDE SEQUENCE [LARGE SCALE GENOMIC DNA]</scope>
    <source>
        <strain evidence="18 19">FDAARGOS_1272</strain>
    </source>
</reference>
<dbReference type="GO" id="GO:0009279">
    <property type="term" value="C:cell outer membrane"/>
    <property type="evidence" value="ECO:0007669"/>
    <property type="project" value="UniProtKB-SubCell"/>
</dbReference>
<dbReference type="Pfam" id="PF07715">
    <property type="entry name" value="Plug"/>
    <property type="match status" value="1"/>
</dbReference>
<dbReference type="NCBIfam" id="TIGR01783">
    <property type="entry name" value="TonB-siderophor"/>
    <property type="match status" value="1"/>
</dbReference>
<keyword evidence="6 14" id="KW-0812">Transmembrane</keyword>
<dbReference type="Gene3D" id="2.170.130.10">
    <property type="entry name" value="TonB-dependent receptor, plug domain"/>
    <property type="match status" value="1"/>
</dbReference>
<evidence type="ECO:0000256" key="11">
    <source>
        <dbReference type="ARBA" id="ARBA00023136"/>
    </source>
</evidence>
<keyword evidence="10 15" id="KW-0798">TonB box</keyword>
<keyword evidence="13 14" id="KW-0998">Cell outer membrane</keyword>
<evidence type="ECO:0000256" key="6">
    <source>
        <dbReference type="ARBA" id="ARBA00022692"/>
    </source>
</evidence>
<feature type="domain" description="TonB-dependent receptor plug" evidence="17">
    <location>
        <begin position="129"/>
        <end position="228"/>
    </location>
</feature>
<dbReference type="Proteomes" id="UP000625568">
    <property type="component" value="Chromosome 3"/>
</dbReference>
<dbReference type="Pfam" id="PF00593">
    <property type="entry name" value="TonB_dep_Rec_b-barrel"/>
    <property type="match status" value="1"/>
</dbReference>
<dbReference type="PROSITE" id="PS52016">
    <property type="entry name" value="TONB_DEPENDENT_REC_3"/>
    <property type="match status" value="1"/>
</dbReference>
<keyword evidence="8" id="KW-0408">Iron</keyword>
<sequence length="778" mass="85841">MSGLRGVQPRRPFNQFIEVGTKMIRPFSRVSLRRHSRQNRHRTGQHCSYARHNKRLSSVWRKITCCGLLLAGRAIADPLSEPDAGVPGAGASRTAVLPTIQVTGQTSPAPYVGLVGKRAGIGTKTDVPIREIPQTTNVITAEQIEETGSSSVGDALRYMPGFSAYSVDTRTDWLTGIRGFAPNVFVDGMQVPSTELRASWRVDPYMIDSISVLRGPASALYGPGQPGALVDIQSKLADGERYRETGFQIGNYARKQFMFDLGSPIDKARSLSYRFVGVLRDGNMTTGPNGQQRISLAPSFRWQPDANTSIVFDATYLQDHGDWTSNYLPAAGTVLPNPNGKVPYDLYTGDPSLAHYAKKQWSIGYALDHTFSPDMSFRQKVRYLSVSLDTAALWGQGLAPLDPTRSHLKRLAELSQPHYNRMDVDNTLQTRFGAGPTEHTVLFGLEYDRQRSTDSDWSAPGPDLNLFDPVYGIVSPDIFSGPGVRRLSDRTTLDDLGVYAQDQIKWGRLALTVGGRYDWNRVDEDALTRGTHESHTDAGFSERVGLTFEGPLGLSPFVDYSTSFNPSQSIVTLSNGSTAAPNHGRQVEAGLRWEVPHKNMMLTADVYQIEQTNVLVPDPNDPLHQQQTGKVKSRGIEFSAVGRLSRNLSIIASYAYQDVKNAGADDRYAGKWPTTYPLPRQLASAWLDWTWHGGALGGWGWGAGIRYQSDMPGNAANTLVAPSYTVLDTAIHYDSGRWAFALNVNNLLDRHFIGSCQSDDRCFYGDARTVLATAKYDW</sequence>
<dbReference type="SUPFAM" id="SSF56935">
    <property type="entry name" value="Porins"/>
    <property type="match status" value="1"/>
</dbReference>
<dbReference type="InterPro" id="IPR039426">
    <property type="entry name" value="TonB-dep_rcpt-like"/>
</dbReference>
<keyword evidence="9" id="KW-0406">Ion transport</keyword>
<evidence type="ECO:0000256" key="5">
    <source>
        <dbReference type="ARBA" id="ARBA00022496"/>
    </source>
</evidence>
<dbReference type="InterPro" id="IPR012910">
    <property type="entry name" value="Plug_dom"/>
</dbReference>
<keyword evidence="11 14" id="KW-0472">Membrane</keyword>